<accession>A0A540VBC7</accession>
<dbReference type="RefSeq" id="WP_141611641.1">
    <property type="nucleotide sequence ID" value="NZ_VIGC02000028.1"/>
</dbReference>
<feature type="signal peptide" evidence="4">
    <location>
        <begin position="1"/>
        <end position="22"/>
    </location>
</feature>
<dbReference type="PROSITE" id="PS00380">
    <property type="entry name" value="RHODANESE_1"/>
    <property type="match status" value="1"/>
</dbReference>
<dbReference type="InterPro" id="IPR051126">
    <property type="entry name" value="Thiosulfate_sulfurtransferase"/>
</dbReference>
<keyword evidence="1" id="KW-0677">Repeat</keyword>
<feature type="domain" description="Rhodanese" evidence="5">
    <location>
        <begin position="59"/>
        <end position="168"/>
    </location>
</feature>
<dbReference type="EMBL" id="VIGC01000028">
    <property type="protein sequence ID" value="TQE94074.1"/>
    <property type="molecule type" value="Genomic_DNA"/>
</dbReference>
<organism evidence="6 7">
    <name type="scientific">Litorilinea aerophila</name>
    <dbReference type="NCBI Taxonomy" id="1204385"/>
    <lineage>
        <taxon>Bacteria</taxon>
        <taxon>Bacillati</taxon>
        <taxon>Chloroflexota</taxon>
        <taxon>Caldilineae</taxon>
        <taxon>Caldilineales</taxon>
        <taxon>Caldilineaceae</taxon>
        <taxon>Litorilinea</taxon>
    </lineage>
</organism>
<dbReference type="InterPro" id="IPR001307">
    <property type="entry name" value="Thiosulphate_STrfase_CS"/>
</dbReference>
<name>A0A540VBC7_9CHLR</name>
<keyword evidence="3 6" id="KW-0808">Transferase</keyword>
<evidence type="ECO:0000313" key="7">
    <source>
        <dbReference type="Proteomes" id="UP000317371"/>
    </source>
</evidence>
<dbReference type="PROSITE" id="PS51257">
    <property type="entry name" value="PROKAR_LIPOPROTEIN"/>
    <property type="match status" value="1"/>
</dbReference>
<evidence type="ECO:0000259" key="5">
    <source>
        <dbReference type="PROSITE" id="PS50206"/>
    </source>
</evidence>
<dbReference type="Gene3D" id="3.40.250.10">
    <property type="entry name" value="Rhodanese-like domain"/>
    <property type="match status" value="2"/>
</dbReference>
<dbReference type="PROSITE" id="PS00683">
    <property type="entry name" value="RHODANESE_2"/>
    <property type="match status" value="1"/>
</dbReference>
<dbReference type="PANTHER" id="PTHR43855:SF1">
    <property type="entry name" value="THIOSULFATE SULFURTRANSFERASE"/>
    <property type="match status" value="1"/>
</dbReference>
<dbReference type="Proteomes" id="UP000317371">
    <property type="component" value="Unassembled WGS sequence"/>
</dbReference>
<feature type="domain" description="Rhodanese" evidence="5">
    <location>
        <begin position="199"/>
        <end position="311"/>
    </location>
</feature>
<comment type="catalytic activity">
    <reaction evidence="2">
        <text>thiosulfate + hydrogen cyanide = thiocyanate + sulfite + 2 H(+)</text>
        <dbReference type="Rhea" id="RHEA:16881"/>
        <dbReference type="ChEBI" id="CHEBI:15378"/>
        <dbReference type="ChEBI" id="CHEBI:17359"/>
        <dbReference type="ChEBI" id="CHEBI:18022"/>
        <dbReference type="ChEBI" id="CHEBI:18407"/>
        <dbReference type="ChEBI" id="CHEBI:33542"/>
        <dbReference type="EC" id="2.8.1.1"/>
    </reaction>
</comment>
<dbReference type="InterPro" id="IPR001763">
    <property type="entry name" value="Rhodanese-like_dom"/>
</dbReference>
<dbReference type="CDD" id="cd01448">
    <property type="entry name" value="TST_Repeat_1"/>
    <property type="match status" value="1"/>
</dbReference>
<comment type="caution">
    <text evidence="6">The sequence shown here is derived from an EMBL/GenBank/DDBJ whole genome shotgun (WGS) entry which is preliminary data.</text>
</comment>
<sequence>MNVRKWILVPLLLLAVVAGACAAPAAPAASPAGEQAAAPEGYARPEVLVDTEWVLAHLDDPNVRFIELGSQEDYDAGHLPGAVHVDLFADMTNPEDSTRGQILTQEALSALMSRLGVTRDQTVVFYDRNDNLLAARAYWVLKYYQHEDVRIYNGGTKQWEAAGQSYSTDPVEVAATDYVAGEPDLSIRTTAEYVLEHLDDPSTVLCDTRNPNEYAGTDVRAARGGHIPGAINVEWVHAVNSDGTFKDARSLYELYTKAGFTPDKEIITYCQTGVRGAHTWFVLRELLGFPNVRNYDGSWEEYGNREDTPIES</sequence>
<dbReference type="GO" id="GO:0004792">
    <property type="term" value="F:thiosulfate-cyanide sulfurtransferase activity"/>
    <property type="evidence" value="ECO:0007669"/>
    <property type="project" value="UniProtKB-EC"/>
</dbReference>
<feature type="chain" id="PRO_5022207119" description="Sulfurtransferase" evidence="4">
    <location>
        <begin position="23"/>
        <end position="312"/>
    </location>
</feature>
<dbReference type="CDD" id="cd01449">
    <property type="entry name" value="TST_Repeat_2"/>
    <property type="match status" value="1"/>
</dbReference>
<evidence type="ECO:0000256" key="4">
    <source>
        <dbReference type="SAM" id="SignalP"/>
    </source>
</evidence>
<dbReference type="InParanoid" id="A0A540VBC7"/>
<evidence type="ECO:0000313" key="6">
    <source>
        <dbReference type="EMBL" id="TQE94074.1"/>
    </source>
</evidence>
<dbReference type="AlphaFoldDB" id="A0A540VBC7"/>
<keyword evidence="4" id="KW-0732">Signal</keyword>
<dbReference type="SUPFAM" id="SSF52821">
    <property type="entry name" value="Rhodanese/Cell cycle control phosphatase"/>
    <property type="match status" value="2"/>
</dbReference>
<protein>
    <recommendedName>
        <fullName evidence="3">Sulfurtransferase</fullName>
    </recommendedName>
</protein>
<dbReference type="Pfam" id="PF00581">
    <property type="entry name" value="Rhodanese"/>
    <property type="match status" value="2"/>
</dbReference>
<dbReference type="OrthoDB" id="9770030at2"/>
<evidence type="ECO:0000256" key="2">
    <source>
        <dbReference type="ARBA" id="ARBA00047549"/>
    </source>
</evidence>
<dbReference type="PANTHER" id="PTHR43855">
    <property type="entry name" value="THIOSULFATE SULFURTRANSFERASE"/>
    <property type="match status" value="1"/>
</dbReference>
<evidence type="ECO:0000256" key="3">
    <source>
        <dbReference type="RuleBase" id="RU000507"/>
    </source>
</evidence>
<dbReference type="SMART" id="SM00450">
    <property type="entry name" value="RHOD"/>
    <property type="match status" value="2"/>
</dbReference>
<dbReference type="InterPro" id="IPR036873">
    <property type="entry name" value="Rhodanese-like_dom_sf"/>
</dbReference>
<evidence type="ECO:0000256" key="1">
    <source>
        <dbReference type="ARBA" id="ARBA00022737"/>
    </source>
</evidence>
<dbReference type="PROSITE" id="PS50206">
    <property type="entry name" value="RHODANESE_3"/>
    <property type="match status" value="2"/>
</dbReference>
<reference evidence="6 7" key="1">
    <citation type="submission" date="2019-06" db="EMBL/GenBank/DDBJ databases">
        <title>Genome sequence of Litorilinea aerophila BAA-2444.</title>
        <authorList>
            <person name="Maclea K.S."/>
            <person name="Maurais E.G."/>
            <person name="Iannazzi L.C."/>
        </authorList>
    </citation>
    <scope>NUCLEOTIDE SEQUENCE [LARGE SCALE GENOMIC DNA]</scope>
    <source>
        <strain evidence="6 7">ATCC BAA-2444</strain>
    </source>
</reference>
<proteinExistence type="predicted"/>
<gene>
    <name evidence="6" type="ORF">FKZ61_18470</name>
</gene>
<keyword evidence="7" id="KW-1185">Reference proteome</keyword>